<reference evidence="10 11" key="1">
    <citation type="submission" date="2018-08" db="EMBL/GenBank/DDBJ databases">
        <title>Bacillus jemisoniae sp. nov., Bacillus chryseoplanitiae sp. nov., Bacillus resnikiae sp. nov., and Bacillus frankliniae sp. nov., isolated from Viking spacecraft and associated surfaces.</title>
        <authorList>
            <person name="Seuylemezian A."/>
            <person name="Vaishampayan P."/>
        </authorList>
    </citation>
    <scope>NUCLEOTIDE SEQUENCE [LARGE SCALE GENOMIC DNA]</scope>
    <source>
        <strain evidence="10 11">JJ-247</strain>
    </source>
</reference>
<evidence type="ECO:0000256" key="7">
    <source>
        <dbReference type="ARBA" id="ARBA00023136"/>
    </source>
</evidence>
<keyword evidence="7 8" id="KW-0472">Membrane</keyword>
<dbReference type="PROSITE" id="PS51012">
    <property type="entry name" value="ABC_TM2"/>
    <property type="match status" value="1"/>
</dbReference>
<comment type="subcellular location">
    <subcellularLocation>
        <location evidence="1 8">Cell membrane</location>
        <topology evidence="1 8">Multi-pass membrane protein</topology>
    </subcellularLocation>
</comment>
<protein>
    <recommendedName>
        <fullName evidence="8">Transport permease protein</fullName>
    </recommendedName>
</protein>
<evidence type="ECO:0000313" key="11">
    <source>
        <dbReference type="Proteomes" id="UP000265816"/>
    </source>
</evidence>
<feature type="domain" description="ABC transmembrane type-2" evidence="9">
    <location>
        <begin position="35"/>
        <end position="260"/>
    </location>
</feature>
<feature type="transmembrane region" description="Helical" evidence="8">
    <location>
        <begin position="238"/>
        <end position="258"/>
    </location>
</feature>
<dbReference type="GO" id="GO:0140359">
    <property type="term" value="F:ABC-type transporter activity"/>
    <property type="evidence" value="ECO:0007669"/>
    <property type="project" value="InterPro"/>
</dbReference>
<sequence length="268" mass="31354">MKSAITVLREQIEAFYLVRRLSLYELKSQNNNNYLGMLWELLNPGIQIAIYWFVFGYAIRGNDRAVGDIAFFPWLLVGLIVWFFVNPSITQGSKSIYSRIKVIAKMSFPLSVIPTYVIFSRLYSHLLLLAISIIMLQFLGFPVSIYYLQLPYFIFATLALLVSISILTSALATIVRDVQMIVQSLMRMLLYLTPILWERDLPGIAGLLIKLNPFYYLVEGYRASLLYEEWLIFERWEFTLYFWGVVLFIFLIGSSVHVKFRRHFVDYL</sequence>
<accession>A0A398B2M3</accession>
<dbReference type="Pfam" id="PF01061">
    <property type="entry name" value="ABC2_membrane"/>
    <property type="match status" value="1"/>
</dbReference>
<evidence type="ECO:0000313" key="10">
    <source>
        <dbReference type="EMBL" id="RID82143.1"/>
    </source>
</evidence>
<keyword evidence="11" id="KW-1185">Reference proteome</keyword>
<name>A0A398B2M3_9BACI</name>
<evidence type="ECO:0000256" key="3">
    <source>
        <dbReference type="ARBA" id="ARBA00022448"/>
    </source>
</evidence>
<feature type="transmembrane region" description="Helical" evidence="8">
    <location>
        <begin position="71"/>
        <end position="90"/>
    </location>
</feature>
<evidence type="ECO:0000256" key="2">
    <source>
        <dbReference type="ARBA" id="ARBA00007783"/>
    </source>
</evidence>
<dbReference type="EMBL" id="QWVT01000041">
    <property type="protein sequence ID" value="RID82143.1"/>
    <property type="molecule type" value="Genomic_DNA"/>
</dbReference>
<evidence type="ECO:0000256" key="6">
    <source>
        <dbReference type="ARBA" id="ARBA00022989"/>
    </source>
</evidence>
<comment type="similarity">
    <text evidence="2 8">Belongs to the ABC-2 integral membrane protein family.</text>
</comment>
<dbReference type="GO" id="GO:0015920">
    <property type="term" value="P:lipopolysaccharide transport"/>
    <property type="evidence" value="ECO:0007669"/>
    <property type="project" value="TreeGrafter"/>
</dbReference>
<evidence type="ECO:0000256" key="8">
    <source>
        <dbReference type="RuleBase" id="RU361157"/>
    </source>
</evidence>
<keyword evidence="3 8" id="KW-0813">Transport</keyword>
<gene>
    <name evidence="10" type="ORF">D1970_19875</name>
</gene>
<dbReference type="PANTHER" id="PTHR30413">
    <property type="entry name" value="INNER MEMBRANE TRANSPORT PERMEASE"/>
    <property type="match status" value="1"/>
</dbReference>
<dbReference type="Proteomes" id="UP000265816">
    <property type="component" value="Unassembled WGS sequence"/>
</dbReference>
<organism evidence="10 11">
    <name type="scientific">Mesobacillus zeae</name>
    <dbReference type="NCBI Taxonomy" id="1917180"/>
    <lineage>
        <taxon>Bacteria</taxon>
        <taxon>Bacillati</taxon>
        <taxon>Bacillota</taxon>
        <taxon>Bacilli</taxon>
        <taxon>Bacillales</taxon>
        <taxon>Bacillaceae</taxon>
        <taxon>Mesobacillus</taxon>
    </lineage>
</organism>
<dbReference type="InterPro" id="IPR047817">
    <property type="entry name" value="ABC2_TM_bact-type"/>
</dbReference>
<keyword evidence="5 8" id="KW-0812">Transmembrane</keyword>
<evidence type="ECO:0000256" key="1">
    <source>
        <dbReference type="ARBA" id="ARBA00004651"/>
    </source>
</evidence>
<feature type="transmembrane region" description="Helical" evidence="8">
    <location>
        <begin position="153"/>
        <end position="175"/>
    </location>
</feature>
<evidence type="ECO:0000256" key="5">
    <source>
        <dbReference type="ARBA" id="ARBA00022692"/>
    </source>
</evidence>
<evidence type="ECO:0000259" key="9">
    <source>
        <dbReference type="PROSITE" id="PS51012"/>
    </source>
</evidence>
<evidence type="ECO:0000256" key="4">
    <source>
        <dbReference type="ARBA" id="ARBA00022475"/>
    </source>
</evidence>
<dbReference type="PANTHER" id="PTHR30413:SF10">
    <property type="entry name" value="CAPSULE POLYSACCHARIDE EXPORT INNER-MEMBRANE PROTEIN CTRC"/>
    <property type="match status" value="1"/>
</dbReference>
<proteinExistence type="inferred from homology"/>
<dbReference type="AlphaFoldDB" id="A0A398B2M3"/>
<keyword evidence="6 8" id="KW-1133">Transmembrane helix</keyword>
<dbReference type="RefSeq" id="WP_119114601.1">
    <property type="nucleotide sequence ID" value="NZ_CBCSEO010000028.1"/>
</dbReference>
<feature type="transmembrane region" description="Helical" evidence="8">
    <location>
        <begin position="196"/>
        <end position="218"/>
    </location>
</feature>
<feature type="transmembrane region" description="Helical" evidence="8">
    <location>
        <begin position="126"/>
        <end position="147"/>
    </location>
</feature>
<dbReference type="InterPro" id="IPR013525">
    <property type="entry name" value="ABC2_TM"/>
</dbReference>
<comment type="caution">
    <text evidence="10">The sequence shown here is derived from an EMBL/GenBank/DDBJ whole genome shotgun (WGS) entry which is preliminary data.</text>
</comment>
<keyword evidence="4 8" id="KW-1003">Cell membrane</keyword>
<dbReference type="OrthoDB" id="9794365at2"/>
<feature type="transmembrane region" description="Helical" evidence="8">
    <location>
        <begin position="41"/>
        <end position="59"/>
    </location>
</feature>
<dbReference type="GO" id="GO:0005886">
    <property type="term" value="C:plasma membrane"/>
    <property type="evidence" value="ECO:0007669"/>
    <property type="project" value="UniProtKB-SubCell"/>
</dbReference>